<proteinExistence type="predicted"/>
<sequence>MKSFYKIYVLVFISSILLIPAFPLQDAYAVTTIVWRLSGGIVTGAPLNQGDAFGTDFVSVRVTDTDLGANGNSLETINVVLTGTTTGDSFTLTLTETGDSGVFDSGDIVLMNGNDRFLTSDTGTATIADANCSGVCDVGAIDTLVGVSGVEGMDIFSDEDGGTTPITLTLVETGLDTREFIASFDFVTSGTSSGSSLRVNPGSVITYIDNEDFEFNNGYILGGPANEGAISVVPPSDEVISAGEHVARATYNGVSADLDITDDFAGGRGSGGLIRPGLVVDSVAPSPTNTESSSGSGCSGDCTPPTVGVDSNLKRIVENGFSFNGNPVNAELYYTPYPLVTVNVGQQNKVELKIFDDAGFENIAHVGLGFGLGNGESFDKSRVTINLDMTRDGQNILSKVDPENVLENVAIITDKVPCNSTSSVLCLKVMIFHTFRAPLEFNMLATYIWDHSKNAWQNYYNHGIHIEGDSLNPPKEYSGIHKGHLIHLFETGKNMAIDSSGNTWTFDKTWKMDYIPLEKPIDGITQHGIDRNNAWFESYKKGQELLAEEKLDLMLDDLETEENSKHAPQTHYGDFYNSSENIQLQSDIKFQKLKAKYIFSQLYDVKHNFQK</sequence>
<dbReference type="KEGG" id="nin:NADRNF5_0997"/>
<protein>
    <submittedName>
        <fullName evidence="2">Uncharacterized protein</fullName>
    </submittedName>
</protein>
<reference evidence="2 3" key="2">
    <citation type="journal article" date="2016" name="ISME J.">
        <title>Physiological and genomic characterization of two novel marine thaumarchaeal strains indicates niche differentiation.</title>
        <authorList>
            <person name="Bayer B."/>
            <person name="Vojvoda J."/>
            <person name="Offre P."/>
            <person name="Alves R.J."/>
            <person name="Elisabeth N.H."/>
            <person name="Garcia J.A."/>
            <person name="Volland J.M."/>
            <person name="Srivastava A."/>
            <person name="Schleper C."/>
            <person name="Herndl G.J."/>
        </authorList>
    </citation>
    <scope>NUCLEOTIDE SEQUENCE [LARGE SCALE GENOMIC DNA]</scope>
    <source>
        <strain evidence="2 3">NF5</strain>
    </source>
</reference>
<name>A0A0D5C284_9ARCH</name>
<dbReference type="RefSeq" id="WP_148313069.1">
    <property type="nucleotide sequence ID" value="NZ_CP011070.1"/>
</dbReference>
<dbReference type="OrthoDB" id="10401at2157"/>
<organism evidence="2 3">
    <name type="scientific">Nitrosopumilus adriaticus</name>
    <dbReference type="NCBI Taxonomy" id="1580092"/>
    <lineage>
        <taxon>Archaea</taxon>
        <taxon>Nitrososphaerota</taxon>
        <taxon>Nitrososphaeria</taxon>
        <taxon>Nitrosopumilales</taxon>
        <taxon>Nitrosopumilaceae</taxon>
        <taxon>Nitrosopumilus</taxon>
    </lineage>
</organism>
<accession>A0A0D5C284</accession>
<feature type="region of interest" description="Disordered" evidence="1">
    <location>
        <begin position="282"/>
        <end position="303"/>
    </location>
</feature>
<dbReference type="AlphaFoldDB" id="A0A0D5C284"/>
<evidence type="ECO:0000256" key="1">
    <source>
        <dbReference type="SAM" id="MobiDB-lite"/>
    </source>
</evidence>
<reference evidence="3" key="1">
    <citation type="submission" date="2015-03" db="EMBL/GenBank/DDBJ databases">
        <title>Characterization of two novel Thaumarchaeota isolated from the Northern Adriatic Sea.</title>
        <authorList>
            <person name="Bayer B."/>
            <person name="Vojvoda J."/>
            <person name="Offre P."/>
            <person name="Srivastava A."/>
            <person name="Elisabeth N."/>
            <person name="Garcia J.A.L."/>
            <person name="Schleper C."/>
            <person name="Herndl G.J."/>
        </authorList>
    </citation>
    <scope>NUCLEOTIDE SEQUENCE [LARGE SCALE GENOMIC DNA]</scope>
    <source>
        <strain evidence="3">NF5</strain>
    </source>
</reference>
<keyword evidence="3" id="KW-1185">Reference proteome</keyword>
<dbReference type="HOGENOM" id="CLU_468228_0_0_2"/>
<dbReference type="GeneID" id="25407595"/>
<dbReference type="EMBL" id="CP011070">
    <property type="protein sequence ID" value="AJW70688.1"/>
    <property type="molecule type" value="Genomic_DNA"/>
</dbReference>
<gene>
    <name evidence="2" type="ORF">NADRNF5_0997</name>
</gene>
<evidence type="ECO:0000313" key="3">
    <source>
        <dbReference type="Proteomes" id="UP000032408"/>
    </source>
</evidence>
<evidence type="ECO:0000313" key="2">
    <source>
        <dbReference type="EMBL" id="AJW70688.1"/>
    </source>
</evidence>
<dbReference type="Proteomes" id="UP000032408">
    <property type="component" value="Chromosome"/>
</dbReference>